<dbReference type="SUPFAM" id="SSF117856">
    <property type="entry name" value="AF0104/ALDC/Ptd012-like"/>
    <property type="match status" value="1"/>
</dbReference>
<evidence type="ECO:0000256" key="5">
    <source>
        <dbReference type="ARBA" id="ARBA00020164"/>
    </source>
</evidence>
<dbReference type="eggNOG" id="COG3527">
    <property type="taxonomic scope" value="Bacteria"/>
</dbReference>
<evidence type="ECO:0000313" key="11">
    <source>
        <dbReference type="Proteomes" id="UP000013785"/>
    </source>
</evidence>
<dbReference type="InterPro" id="IPR005128">
    <property type="entry name" value="Acetolactate_a_deCO2ase"/>
</dbReference>
<keyword evidence="6 9" id="KW-0210">Decarboxylase</keyword>
<evidence type="ECO:0000256" key="1">
    <source>
        <dbReference type="ARBA" id="ARBA00001784"/>
    </source>
</evidence>
<accession>R3W2Q3</accession>
<dbReference type="STRING" id="154621.RV11_GL001733"/>
<dbReference type="GO" id="GO:0045151">
    <property type="term" value="P:acetoin biosynthetic process"/>
    <property type="evidence" value="ECO:0007669"/>
    <property type="project" value="UniProtKB-UniRule"/>
</dbReference>
<sequence>MEKTIVHQHGTLGALMAGLMDGTERLSNLLKLGNLGIGTLHGLDGELIILGNQGFQGKSDGTLVPLTGEELVPYAAVTQFHAEKVISIEETCTSEEIKKEMIHQMKSQNLFSGIKISGEFSFMHIRIMPKQNKPYKRLVEVSENQPEFTKRKIKGTIVGFYTPELFQGVAASGFHLHFLDDAHTFGGHILDFTLEKGQLEISSMDALTQYFPTSDETFLTSEIDYANLAQEIETAEGSN</sequence>
<dbReference type="EC" id="4.1.1.5" evidence="4 9"/>
<dbReference type="Gene3D" id="3.30.1330.80">
    <property type="entry name" value="Hypothetical protein, similar to alpha- acetolactate decarboxylase, domain 2"/>
    <property type="match status" value="2"/>
</dbReference>
<keyword evidence="11" id="KW-1185">Reference proteome</keyword>
<organism evidence="10 11">
    <name type="scientific">Enterococcus phoeniculicola ATCC BAA-412</name>
    <dbReference type="NCBI Taxonomy" id="1158610"/>
    <lineage>
        <taxon>Bacteria</taxon>
        <taxon>Bacillati</taxon>
        <taxon>Bacillota</taxon>
        <taxon>Bacilli</taxon>
        <taxon>Lactobacillales</taxon>
        <taxon>Enterococcaceae</taxon>
        <taxon>Enterococcus</taxon>
    </lineage>
</organism>
<dbReference type="EMBL" id="AJAT01000017">
    <property type="protein sequence ID" value="EOL41932.1"/>
    <property type="molecule type" value="Genomic_DNA"/>
</dbReference>
<evidence type="ECO:0000256" key="7">
    <source>
        <dbReference type="ARBA" id="ARBA00023061"/>
    </source>
</evidence>
<dbReference type="NCBIfam" id="TIGR01252">
    <property type="entry name" value="acetolac_decarb"/>
    <property type="match status" value="1"/>
</dbReference>
<keyword evidence="7 9" id="KW-0005">Acetoin biosynthesis</keyword>
<dbReference type="GO" id="GO:0047605">
    <property type="term" value="F:acetolactate decarboxylase activity"/>
    <property type="evidence" value="ECO:0007669"/>
    <property type="project" value="UniProtKB-UniRule"/>
</dbReference>
<keyword evidence="8 9" id="KW-0456">Lyase</keyword>
<evidence type="ECO:0000313" key="10">
    <source>
        <dbReference type="EMBL" id="EOL41932.1"/>
    </source>
</evidence>
<reference evidence="10 11" key="1">
    <citation type="submission" date="2013-02" db="EMBL/GenBank/DDBJ databases">
        <title>The Genome Sequence of Enterococcus phoeniculicola BAA-412.</title>
        <authorList>
            <consortium name="The Broad Institute Genome Sequencing Platform"/>
            <consortium name="The Broad Institute Genome Sequencing Center for Infectious Disease"/>
            <person name="Earl A.M."/>
            <person name="Gilmore M.S."/>
            <person name="Lebreton F."/>
            <person name="Walker B."/>
            <person name="Young S.K."/>
            <person name="Zeng Q."/>
            <person name="Gargeya S."/>
            <person name="Fitzgerald M."/>
            <person name="Haas B."/>
            <person name="Abouelleil A."/>
            <person name="Alvarado L."/>
            <person name="Arachchi H.M."/>
            <person name="Berlin A.M."/>
            <person name="Chapman S.B."/>
            <person name="Dewar J."/>
            <person name="Goldberg J."/>
            <person name="Griggs A."/>
            <person name="Gujja S."/>
            <person name="Hansen M."/>
            <person name="Howarth C."/>
            <person name="Imamovic A."/>
            <person name="Larimer J."/>
            <person name="McCowan C."/>
            <person name="Murphy C."/>
            <person name="Neiman D."/>
            <person name="Pearson M."/>
            <person name="Priest M."/>
            <person name="Roberts A."/>
            <person name="Saif S."/>
            <person name="Shea T."/>
            <person name="Sisk P."/>
            <person name="Sykes S."/>
            <person name="Wortman J."/>
            <person name="Nusbaum C."/>
            <person name="Birren B."/>
        </authorList>
    </citation>
    <scope>NUCLEOTIDE SEQUENCE [LARGE SCALE GENOMIC DNA]</scope>
    <source>
        <strain evidence="10 11">ATCC BAA-412</strain>
    </source>
</reference>
<evidence type="ECO:0000256" key="6">
    <source>
        <dbReference type="ARBA" id="ARBA00022793"/>
    </source>
</evidence>
<proteinExistence type="inferred from homology"/>
<evidence type="ECO:0000256" key="2">
    <source>
        <dbReference type="ARBA" id="ARBA00005170"/>
    </source>
</evidence>
<dbReference type="PANTHER" id="PTHR35524:SF1">
    <property type="entry name" value="ALPHA-ACETOLACTATE DECARBOXYLASE"/>
    <property type="match status" value="1"/>
</dbReference>
<dbReference type="AlphaFoldDB" id="R3W2Q3"/>
<dbReference type="OrthoDB" id="8612680at2"/>
<dbReference type="UniPathway" id="UPA00626">
    <property type="reaction ID" value="UER00678"/>
</dbReference>
<evidence type="ECO:0000256" key="9">
    <source>
        <dbReference type="PIRNR" id="PIRNR001332"/>
    </source>
</evidence>
<protein>
    <recommendedName>
        <fullName evidence="5 9">Alpha-acetolactate decarboxylase</fullName>
        <ecNumber evidence="4 9">4.1.1.5</ecNumber>
    </recommendedName>
</protein>
<dbReference type="PATRIC" id="fig|1158610.3.peg.2256"/>
<comment type="catalytic activity">
    <reaction evidence="1 9">
        <text>(2S)-2-acetolactate + H(+) = (R)-acetoin + CO2</text>
        <dbReference type="Rhea" id="RHEA:21580"/>
        <dbReference type="ChEBI" id="CHEBI:15378"/>
        <dbReference type="ChEBI" id="CHEBI:15686"/>
        <dbReference type="ChEBI" id="CHEBI:16526"/>
        <dbReference type="ChEBI" id="CHEBI:58476"/>
        <dbReference type="EC" id="4.1.1.5"/>
    </reaction>
</comment>
<dbReference type="Pfam" id="PF03306">
    <property type="entry name" value="AAL_decarboxy"/>
    <property type="match status" value="1"/>
</dbReference>
<comment type="pathway">
    <text evidence="2 9">Polyol metabolism; (R,R)-butane-2,3-diol biosynthesis; (R,R)-butane-2,3-diol from pyruvate: step 2/3.</text>
</comment>
<dbReference type="PANTHER" id="PTHR35524">
    <property type="entry name" value="ALPHA-ACETOLACTATE DECARBOXYLASE"/>
    <property type="match status" value="1"/>
</dbReference>
<evidence type="ECO:0000256" key="3">
    <source>
        <dbReference type="ARBA" id="ARBA00007106"/>
    </source>
</evidence>
<gene>
    <name evidence="10" type="ORF">UC3_02280</name>
</gene>
<evidence type="ECO:0000256" key="4">
    <source>
        <dbReference type="ARBA" id="ARBA00013204"/>
    </source>
</evidence>
<dbReference type="Proteomes" id="UP000013785">
    <property type="component" value="Unassembled WGS sequence"/>
</dbReference>
<dbReference type="HOGENOM" id="CLU_072561_0_0_9"/>
<comment type="caution">
    <text evidence="10">The sequence shown here is derived from an EMBL/GenBank/DDBJ whole genome shotgun (WGS) entry which is preliminary data.</text>
</comment>
<comment type="similarity">
    <text evidence="3 9">Belongs to the alpha-acetolactate decarboxylase family.</text>
</comment>
<dbReference type="RefSeq" id="WP_010768924.1">
    <property type="nucleotide sequence ID" value="NZ_ASWE01000001.1"/>
</dbReference>
<name>R3W2Q3_9ENTE</name>
<dbReference type="PIRSF" id="PIRSF001332">
    <property type="entry name" value="Acetolac_decarb"/>
    <property type="match status" value="1"/>
</dbReference>
<evidence type="ECO:0000256" key="8">
    <source>
        <dbReference type="ARBA" id="ARBA00023239"/>
    </source>
</evidence>
<dbReference type="CDD" id="cd17299">
    <property type="entry name" value="acetolactate_decarboxylase"/>
    <property type="match status" value="1"/>
</dbReference>